<keyword evidence="3" id="KW-1185">Reference proteome</keyword>
<proteinExistence type="predicted"/>
<feature type="region of interest" description="Disordered" evidence="1">
    <location>
        <begin position="30"/>
        <end position="61"/>
    </location>
</feature>
<evidence type="ECO:0000313" key="3">
    <source>
        <dbReference type="Proteomes" id="UP000054248"/>
    </source>
</evidence>
<organism evidence="2 3">
    <name type="scientific">Tulasnella calospora MUT 4182</name>
    <dbReference type="NCBI Taxonomy" id="1051891"/>
    <lineage>
        <taxon>Eukaryota</taxon>
        <taxon>Fungi</taxon>
        <taxon>Dikarya</taxon>
        <taxon>Basidiomycota</taxon>
        <taxon>Agaricomycotina</taxon>
        <taxon>Agaricomycetes</taxon>
        <taxon>Cantharellales</taxon>
        <taxon>Tulasnellaceae</taxon>
        <taxon>Tulasnella</taxon>
    </lineage>
</organism>
<dbReference type="EMBL" id="KN823379">
    <property type="protein sequence ID" value="KIO17481.1"/>
    <property type="molecule type" value="Genomic_DNA"/>
</dbReference>
<evidence type="ECO:0000256" key="1">
    <source>
        <dbReference type="SAM" id="MobiDB-lite"/>
    </source>
</evidence>
<protein>
    <submittedName>
        <fullName evidence="2">Uncharacterized protein</fullName>
    </submittedName>
</protein>
<name>A0A0C3Q3A8_9AGAM</name>
<accession>A0A0C3Q3A8</accession>
<reference evidence="2 3" key="1">
    <citation type="submission" date="2014-04" db="EMBL/GenBank/DDBJ databases">
        <authorList>
            <consortium name="DOE Joint Genome Institute"/>
            <person name="Kuo A."/>
            <person name="Girlanda M."/>
            <person name="Perotto S."/>
            <person name="Kohler A."/>
            <person name="Nagy L.G."/>
            <person name="Floudas D."/>
            <person name="Copeland A."/>
            <person name="Barry K.W."/>
            <person name="Cichocki N."/>
            <person name="Veneault-Fourrey C."/>
            <person name="LaButti K."/>
            <person name="Lindquist E.A."/>
            <person name="Lipzen A."/>
            <person name="Lundell T."/>
            <person name="Morin E."/>
            <person name="Murat C."/>
            <person name="Sun H."/>
            <person name="Tunlid A."/>
            <person name="Henrissat B."/>
            <person name="Grigoriev I.V."/>
            <person name="Hibbett D.S."/>
            <person name="Martin F."/>
            <person name="Nordberg H.P."/>
            <person name="Cantor M.N."/>
            <person name="Hua S.X."/>
        </authorList>
    </citation>
    <scope>NUCLEOTIDE SEQUENCE [LARGE SCALE GENOMIC DNA]</scope>
    <source>
        <strain evidence="2 3">MUT 4182</strain>
    </source>
</reference>
<dbReference type="Proteomes" id="UP000054248">
    <property type="component" value="Unassembled WGS sequence"/>
</dbReference>
<reference evidence="3" key="2">
    <citation type="submission" date="2015-01" db="EMBL/GenBank/DDBJ databases">
        <title>Evolutionary Origins and Diversification of the Mycorrhizal Mutualists.</title>
        <authorList>
            <consortium name="DOE Joint Genome Institute"/>
            <consortium name="Mycorrhizal Genomics Consortium"/>
            <person name="Kohler A."/>
            <person name="Kuo A."/>
            <person name="Nagy L.G."/>
            <person name="Floudas D."/>
            <person name="Copeland A."/>
            <person name="Barry K.W."/>
            <person name="Cichocki N."/>
            <person name="Veneault-Fourrey C."/>
            <person name="LaButti K."/>
            <person name="Lindquist E.A."/>
            <person name="Lipzen A."/>
            <person name="Lundell T."/>
            <person name="Morin E."/>
            <person name="Murat C."/>
            <person name="Riley R."/>
            <person name="Ohm R."/>
            <person name="Sun H."/>
            <person name="Tunlid A."/>
            <person name="Henrissat B."/>
            <person name="Grigoriev I.V."/>
            <person name="Hibbett D.S."/>
            <person name="Martin F."/>
        </authorList>
    </citation>
    <scope>NUCLEOTIDE SEQUENCE [LARGE SCALE GENOMIC DNA]</scope>
    <source>
        <strain evidence="3">MUT 4182</strain>
    </source>
</reference>
<evidence type="ECO:0000313" key="2">
    <source>
        <dbReference type="EMBL" id="KIO17481.1"/>
    </source>
</evidence>
<gene>
    <name evidence="2" type="ORF">M407DRAFT_246730</name>
</gene>
<dbReference type="AlphaFoldDB" id="A0A0C3Q3A8"/>
<dbReference type="HOGENOM" id="CLU_2924423_0_0_1"/>
<sequence length="61" mass="6635">MVLSIKIRAPLAPANHHHRQEPVAVVSQYRAHHSRNYPPLTSSPQLPGDILAPSLPAPSDP</sequence>